<evidence type="ECO:0000256" key="4">
    <source>
        <dbReference type="ARBA" id="ARBA00022692"/>
    </source>
</evidence>
<comment type="caution">
    <text evidence="9">The sequence shown here is derived from an EMBL/GenBank/DDBJ whole genome shotgun (WGS) entry which is preliminary data.</text>
</comment>
<evidence type="ECO:0000259" key="8">
    <source>
        <dbReference type="PROSITE" id="PS50928"/>
    </source>
</evidence>
<dbReference type="Pfam" id="PF19300">
    <property type="entry name" value="BPD_transp_1_N"/>
    <property type="match status" value="1"/>
</dbReference>
<dbReference type="Gene3D" id="1.10.3720.10">
    <property type="entry name" value="MetI-like"/>
    <property type="match status" value="1"/>
</dbReference>
<feature type="transmembrane region" description="Helical" evidence="7">
    <location>
        <begin position="9"/>
        <end position="30"/>
    </location>
</feature>
<keyword evidence="3" id="KW-1003">Cell membrane</keyword>
<dbReference type="Proteomes" id="UP000318509">
    <property type="component" value="Unassembled WGS sequence"/>
</dbReference>
<comment type="similarity">
    <text evidence="7">Belongs to the binding-protein-dependent transport system permease family.</text>
</comment>
<dbReference type="InterPro" id="IPR000515">
    <property type="entry name" value="MetI-like"/>
</dbReference>
<reference evidence="9 10" key="1">
    <citation type="journal article" date="2019" name="Nat. Microbiol.">
        <title>Mediterranean grassland soil C-N compound turnover is dependent on rainfall and depth, and is mediated by genomically divergent microorganisms.</title>
        <authorList>
            <person name="Diamond S."/>
            <person name="Andeer P.F."/>
            <person name="Li Z."/>
            <person name="Crits-Christoph A."/>
            <person name="Burstein D."/>
            <person name="Anantharaman K."/>
            <person name="Lane K.R."/>
            <person name="Thomas B.C."/>
            <person name="Pan C."/>
            <person name="Northen T.R."/>
            <person name="Banfield J.F."/>
        </authorList>
    </citation>
    <scope>NUCLEOTIDE SEQUENCE [LARGE SCALE GENOMIC DNA]</scope>
    <source>
        <strain evidence="9">NP_3</strain>
    </source>
</reference>
<sequence>MTRYISARLLATVPVVAGVTFAVFAMLFLIPGDPVKMMLSEFQTNPEQIARMRAQLHLDEPFYRQYGRFVWGAAHGNLGESIRDRRPVTAEITEVLPATAQLATGALAFAALLGITLGIAAAIRQNSWWDLGSTAVALAGVSMPSFWLGLLLIFVFSLHLGWLPAAGGGGAGHLIMPAVALGLGAAAIIARLTRSSMLEVLRMEYMTTARAKGLAGPGIVLRHGLPNALIPIVTIFGLQFGSLLAGTVIIETVFGRPGIGRLLVNAILDKDFPLVQGVVLFVAVGYVLINLAVDVIYAAIDPRIRYG</sequence>
<feature type="transmembrane region" description="Helical" evidence="7">
    <location>
        <begin position="228"/>
        <end position="254"/>
    </location>
</feature>
<dbReference type="InterPro" id="IPR035906">
    <property type="entry name" value="MetI-like_sf"/>
</dbReference>
<feature type="transmembrane region" description="Helical" evidence="7">
    <location>
        <begin position="274"/>
        <end position="300"/>
    </location>
</feature>
<dbReference type="PROSITE" id="PS50928">
    <property type="entry name" value="ABC_TM1"/>
    <property type="match status" value="1"/>
</dbReference>
<evidence type="ECO:0000256" key="1">
    <source>
        <dbReference type="ARBA" id="ARBA00004651"/>
    </source>
</evidence>
<protein>
    <submittedName>
        <fullName evidence="9">ABC transporter permease</fullName>
    </submittedName>
</protein>
<dbReference type="PANTHER" id="PTHR43163">
    <property type="entry name" value="DIPEPTIDE TRANSPORT SYSTEM PERMEASE PROTEIN DPPB-RELATED"/>
    <property type="match status" value="1"/>
</dbReference>
<dbReference type="CDD" id="cd06261">
    <property type="entry name" value="TM_PBP2"/>
    <property type="match status" value="1"/>
</dbReference>
<dbReference type="PANTHER" id="PTHR43163:SF6">
    <property type="entry name" value="DIPEPTIDE TRANSPORT SYSTEM PERMEASE PROTEIN DPPB-RELATED"/>
    <property type="match status" value="1"/>
</dbReference>
<keyword evidence="5 7" id="KW-1133">Transmembrane helix</keyword>
<comment type="subcellular location">
    <subcellularLocation>
        <location evidence="1 7">Cell membrane</location>
        <topology evidence="1 7">Multi-pass membrane protein</topology>
    </subcellularLocation>
</comment>
<evidence type="ECO:0000313" key="10">
    <source>
        <dbReference type="Proteomes" id="UP000318509"/>
    </source>
</evidence>
<dbReference type="GO" id="GO:0005886">
    <property type="term" value="C:plasma membrane"/>
    <property type="evidence" value="ECO:0007669"/>
    <property type="project" value="UniProtKB-SubCell"/>
</dbReference>
<dbReference type="Pfam" id="PF00528">
    <property type="entry name" value="BPD_transp_1"/>
    <property type="match status" value="1"/>
</dbReference>
<accession>A0A537KE50</accession>
<organism evidence="9 10">
    <name type="scientific">Candidatus Segetimicrobium genomatis</name>
    <dbReference type="NCBI Taxonomy" id="2569760"/>
    <lineage>
        <taxon>Bacteria</taxon>
        <taxon>Bacillati</taxon>
        <taxon>Candidatus Sysuimicrobiota</taxon>
        <taxon>Candidatus Sysuimicrobiia</taxon>
        <taxon>Candidatus Sysuimicrobiales</taxon>
        <taxon>Candidatus Segetimicrobiaceae</taxon>
        <taxon>Candidatus Segetimicrobium</taxon>
    </lineage>
</organism>
<evidence type="ECO:0000256" key="3">
    <source>
        <dbReference type="ARBA" id="ARBA00022475"/>
    </source>
</evidence>
<evidence type="ECO:0000256" key="7">
    <source>
        <dbReference type="RuleBase" id="RU363032"/>
    </source>
</evidence>
<keyword evidence="4 7" id="KW-0812">Transmembrane</keyword>
<proteinExistence type="inferred from homology"/>
<dbReference type="SUPFAM" id="SSF161098">
    <property type="entry name" value="MetI-like"/>
    <property type="match status" value="1"/>
</dbReference>
<keyword evidence="6 7" id="KW-0472">Membrane</keyword>
<evidence type="ECO:0000256" key="6">
    <source>
        <dbReference type="ARBA" id="ARBA00023136"/>
    </source>
</evidence>
<evidence type="ECO:0000256" key="2">
    <source>
        <dbReference type="ARBA" id="ARBA00022448"/>
    </source>
</evidence>
<dbReference type="InterPro" id="IPR045621">
    <property type="entry name" value="BPD_transp_1_N"/>
</dbReference>
<dbReference type="GO" id="GO:0055085">
    <property type="term" value="P:transmembrane transport"/>
    <property type="evidence" value="ECO:0007669"/>
    <property type="project" value="InterPro"/>
</dbReference>
<keyword evidence="2 7" id="KW-0813">Transport</keyword>
<evidence type="ECO:0000313" key="9">
    <source>
        <dbReference type="EMBL" id="TMI94041.1"/>
    </source>
</evidence>
<name>A0A537KE50_9BACT</name>
<dbReference type="EMBL" id="VBAK01000011">
    <property type="protein sequence ID" value="TMI94041.1"/>
    <property type="molecule type" value="Genomic_DNA"/>
</dbReference>
<evidence type="ECO:0000256" key="5">
    <source>
        <dbReference type="ARBA" id="ARBA00022989"/>
    </source>
</evidence>
<feature type="domain" description="ABC transmembrane type-1" evidence="8">
    <location>
        <begin position="96"/>
        <end position="297"/>
    </location>
</feature>
<feature type="transmembrane region" description="Helical" evidence="7">
    <location>
        <begin position="135"/>
        <end position="162"/>
    </location>
</feature>
<feature type="transmembrane region" description="Helical" evidence="7">
    <location>
        <begin position="174"/>
        <end position="193"/>
    </location>
</feature>
<gene>
    <name evidence="9" type="ORF">E6H00_00340</name>
</gene>
<feature type="transmembrane region" description="Helical" evidence="7">
    <location>
        <begin position="102"/>
        <end position="123"/>
    </location>
</feature>
<dbReference type="AlphaFoldDB" id="A0A537KE50"/>